<feature type="domain" description="NmrA-like" evidence="1">
    <location>
        <begin position="2"/>
        <end position="256"/>
    </location>
</feature>
<reference evidence="2 3" key="1">
    <citation type="submission" date="2019-09" db="EMBL/GenBank/DDBJ databases">
        <title>Chitinophaga ginsengihumi sp. nov., isolated from soil of ginseng rhizosphere.</title>
        <authorList>
            <person name="Lee J."/>
        </authorList>
    </citation>
    <scope>NUCLEOTIDE SEQUENCE [LARGE SCALE GENOMIC DNA]</scope>
    <source>
        <strain evidence="2 3">BN140078</strain>
    </source>
</reference>
<dbReference type="InterPro" id="IPR051604">
    <property type="entry name" value="Ergot_Alk_Oxidoreductase"/>
</dbReference>
<dbReference type="EMBL" id="VUOC01000002">
    <property type="protein sequence ID" value="KAA2243819.1"/>
    <property type="molecule type" value="Genomic_DNA"/>
</dbReference>
<dbReference type="PANTHER" id="PTHR43162">
    <property type="match status" value="1"/>
</dbReference>
<keyword evidence="3" id="KW-1185">Reference proteome</keyword>
<dbReference type="InterPro" id="IPR036291">
    <property type="entry name" value="NAD(P)-bd_dom_sf"/>
</dbReference>
<dbReference type="Gene3D" id="3.90.25.10">
    <property type="entry name" value="UDP-galactose 4-epimerase, domain 1"/>
    <property type="match status" value="1"/>
</dbReference>
<accession>A0A5B2W0N2</accession>
<dbReference type="Pfam" id="PF05368">
    <property type="entry name" value="NmrA"/>
    <property type="match status" value="1"/>
</dbReference>
<proteinExistence type="predicted"/>
<dbReference type="InterPro" id="IPR008030">
    <property type="entry name" value="NmrA-like"/>
</dbReference>
<gene>
    <name evidence="2" type="ORF">F0L74_15200</name>
</gene>
<dbReference type="Proteomes" id="UP000324611">
    <property type="component" value="Unassembled WGS sequence"/>
</dbReference>
<organism evidence="2 3">
    <name type="scientific">Chitinophaga agrisoli</name>
    <dbReference type="NCBI Taxonomy" id="2607653"/>
    <lineage>
        <taxon>Bacteria</taxon>
        <taxon>Pseudomonadati</taxon>
        <taxon>Bacteroidota</taxon>
        <taxon>Chitinophagia</taxon>
        <taxon>Chitinophagales</taxon>
        <taxon>Chitinophagaceae</taxon>
        <taxon>Chitinophaga</taxon>
    </lineage>
</organism>
<protein>
    <submittedName>
        <fullName evidence="2">NAD(P)H-binding protein</fullName>
    </submittedName>
</protein>
<dbReference type="SUPFAM" id="SSF51735">
    <property type="entry name" value="NAD(P)-binding Rossmann-fold domains"/>
    <property type="match status" value="1"/>
</dbReference>
<dbReference type="RefSeq" id="WP_149838694.1">
    <property type="nucleotide sequence ID" value="NZ_VUOC01000002.1"/>
</dbReference>
<dbReference type="PANTHER" id="PTHR43162:SF1">
    <property type="entry name" value="PRESTALK A DIFFERENTIATION PROTEIN A"/>
    <property type="match status" value="1"/>
</dbReference>
<reference evidence="2 3" key="2">
    <citation type="submission" date="2019-09" db="EMBL/GenBank/DDBJ databases">
        <authorList>
            <person name="Jin C."/>
        </authorList>
    </citation>
    <scope>NUCLEOTIDE SEQUENCE [LARGE SCALE GENOMIC DNA]</scope>
    <source>
        <strain evidence="2 3">BN140078</strain>
    </source>
</reference>
<dbReference type="Gene3D" id="3.40.50.720">
    <property type="entry name" value="NAD(P)-binding Rossmann-like Domain"/>
    <property type="match status" value="1"/>
</dbReference>
<evidence type="ECO:0000313" key="3">
    <source>
        <dbReference type="Proteomes" id="UP000324611"/>
    </source>
</evidence>
<name>A0A5B2W0N2_9BACT</name>
<evidence type="ECO:0000313" key="2">
    <source>
        <dbReference type="EMBL" id="KAA2243819.1"/>
    </source>
</evidence>
<dbReference type="AlphaFoldDB" id="A0A5B2W0N2"/>
<comment type="caution">
    <text evidence="2">The sequence shown here is derived from an EMBL/GenBank/DDBJ whole genome shotgun (WGS) entry which is preliminary data.</text>
</comment>
<evidence type="ECO:0000259" key="1">
    <source>
        <dbReference type="Pfam" id="PF05368"/>
    </source>
</evidence>
<sequence length="295" mass="31738">MKIILTGSLGNISRPLTKELVQKGHAVTVISSKPERQQDIEALGAIAAIGVLQDTVFLTSAFSGADVVYCMIPPANATEPDRIAYYREIATNYAQAIQQAGVKRAIYLSSFGADLDKGTGIILGAHHAEMILNQLQDTVITHIRPTYFYNNLFMYVGMIKRLGRIAVNYGGDDKIPMVSPIDIAAAIAGEIEKPAAANQVRYVSSGEYTGNEIAGMLGAAIGKPDLKWQVITDQEMQQGLEANGLPAKLAAGYTEMFASLRNGLLSGDFHQHAPALGKVKLPDFVPAFAVLFNQN</sequence>